<reference evidence="2 3" key="1">
    <citation type="submission" date="2018-08" db="EMBL/GenBank/DDBJ databases">
        <title>A genome reference for cultivated species of the human gut microbiota.</title>
        <authorList>
            <person name="Zou Y."/>
            <person name="Xue W."/>
            <person name="Luo G."/>
        </authorList>
    </citation>
    <scope>NUCLEOTIDE SEQUENCE [LARGE SCALE GENOMIC DNA]</scope>
    <source>
        <strain evidence="2 3">AM32-8LB</strain>
    </source>
</reference>
<name>A0A396AFF5_9FIRM</name>
<dbReference type="Proteomes" id="UP000266391">
    <property type="component" value="Unassembled WGS sequence"/>
</dbReference>
<dbReference type="AlphaFoldDB" id="A0A396AFF5"/>
<accession>A0A396AFF5</accession>
<comment type="caution">
    <text evidence="2">The sequence shown here is derived from an EMBL/GenBank/DDBJ whole genome shotgun (WGS) entry which is preliminary data.</text>
</comment>
<organism evidence="2 3">
    <name type="scientific">Roseburia inulinivorans</name>
    <dbReference type="NCBI Taxonomy" id="360807"/>
    <lineage>
        <taxon>Bacteria</taxon>
        <taxon>Bacillati</taxon>
        <taxon>Bacillota</taxon>
        <taxon>Clostridia</taxon>
        <taxon>Lachnospirales</taxon>
        <taxon>Lachnospiraceae</taxon>
        <taxon>Roseburia</taxon>
    </lineage>
</organism>
<dbReference type="EMBL" id="QSIQ01000007">
    <property type="protein sequence ID" value="RHD04293.1"/>
    <property type="molecule type" value="Genomic_DNA"/>
</dbReference>
<proteinExistence type="predicted"/>
<dbReference type="InterPro" id="IPR007345">
    <property type="entry name" value="Polysacch_pyruvyl_Trfase"/>
</dbReference>
<gene>
    <name evidence="2" type="ORF">DW813_06320</name>
</gene>
<dbReference type="GO" id="GO:0016740">
    <property type="term" value="F:transferase activity"/>
    <property type="evidence" value="ECO:0007669"/>
    <property type="project" value="UniProtKB-KW"/>
</dbReference>
<evidence type="ECO:0000259" key="1">
    <source>
        <dbReference type="Pfam" id="PF04230"/>
    </source>
</evidence>
<evidence type="ECO:0000313" key="2">
    <source>
        <dbReference type="EMBL" id="RHD04293.1"/>
    </source>
</evidence>
<keyword evidence="2" id="KW-0808">Transferase</keyword>
<sequence>MIKVRYDIGIQTFWNVPNYGTFAQAYALQKVLQQLNINKSVQQIAHLDQHHFDFYFNRKAYLRDYPIWKKAFWESFFVKTKEIEQKQKVFMNAYDMIPHTEIIDATNIADYKFDKVFLGSDIVWDYTVGAFNNDPLLFGKGFNTQEIDAYAASFGTVSVDATLPDYVVNALKDMKHISVRDDKSAELVRRVTGVRPQVVLDPTWLWDFNSDCNIIKPKEEDYILVYGQDFTSEFINNLIEYAREHNKRIIALDCNNDHYTWCDKLISQDQLSPFQWIGYFKYAAEVATSTFHGIMLSLIFEKNFAFCKTDFIMAKVDKFLQELNLFNLFDKNQNDVYGMLDHDFDYSFINNIIMHKREVSLEFLRKACSIKDGTK</sequence>
<evidence type="ECO:0000313" key="3">
    <source>
        <dbReference type="Proteomes" id="UP000266391"/>
    </source>
</evidence>
<feature type="domain" description="Polysaccharide pyruvyl transferase" evidence="1">
    <location>
        <begin position="18"/>
        <end position="307"/>
    </location>
</feature>
<dbReference type="Pfam" id="PF04230">
    <property type="entry name" value="PS_pyruv_trans"/>
    <property type="match status" value="1"/>
</dbReference>
<protein>
    <submittedName>
        <fullName evidence="2">Polysaccharide pyruvyl transferase family protein</fullName>
    </submittedName>
</protein>